<reference evidence="1 2" key="1">
    <citation type="submission" date="2023-08" db="EMBL/GenBank/DDBJ databases">
        <authorList>
            <person name="Palmer J.M."/>
        </authorList>
    </citation>
    <scope>NUCLEOTIDE SEQUENCE [LARGE SCALE GENOMIC DNA]</scope>
    <source>
        <strain evidence="1 2">TWF481</strain>
    </source>
</reference>
<sequence>MEVAKHGAMAPVTVAFEIDGEPGLKTRYFDSKFSNRNNSAYGYATVGQSWFVGLDSASAIIK</sequence>
<dbReference type="EMBL" id="JAVHJL010000004">
    <property type="protein sequence ID" value="KAK6505257.1"/>
    <property type="molecule type" value="Genomic_DNA"/>
</dbReference>
<keyword evidence="2" id="KW-1185">Reference proteome</keyword>
<accession>A0AAV9WAR7</accession>
<gene>
    <name evidence="1" type="ORF">TWF481_007171</name>
</gene>
<name>A0AAV9WAR7_9PEZI</name>
<dbReference type="Proteomes" id="UP001370758">
    <property type="component" value="Unassembled WGS sequence"/>
</dbReference>
<organism evidence="1 2">
    <name type="scientific">Arthrobotrys musiformis</name>
    <dbReference type="NCBI Taxonomy" id="47236"/>
    <lineage>
        <taxon>Eukaryota</taxon>
        <taxon>Fungi</taxon>
        <taxon>Dikarya</taxon>
        <taxon>Ascomycota</taxon>
        <taxon>Pezizomycotina</taxon>
        <taxon>Orbiliomycetes</taxon>
        <taxon>Orbiliales</taxon>
        <taxon>Orbiliaceae</taxon>
        <taxon>Arthrobotrys</taxon>
    </lineage>
</organism>
<evidence type="ECO:0000313" key="1">
    <source>
        <dbReference type="EMBL" id="KAK6505257.1"/>
    </source>
</evidence>
<dbReference type="AlphaFoldDB" id="A0AAV9WAR7"/>
<evidence type="ECO:0000313" key="2">
    <source>
        <dbReference type="Proteomes" id="UP001370758"/>
    </source>
</evidence>
<comment type="caution">
    <text evidence="1">The sequence shown here is derived from an EMBL/GenBank/DDBJ whole genome shotgun (WGS) entry which is preliminary data.</text>
</comment>
<protein>
    <submittedName>
        <fullName evidence="1">Uncharacterized protein</fullName>
    </submittedName>
</protein>
<proteinExistence type="predicted"/>